<sequence>MSFTALMIHNLLSSLGGTGRYETTARVHSGRSLHCYSLFGLSAERDFIVRMKTLTLWKKAVCISWSCHCMEAGGKVCMPKSPNRERAGNVQGSTLYESREGVPTGARPGQNRAASMESAAGRTAGGFGRSVRARHRKEELAQAEGPGRVKRRCVRGEHSGKVQSALGQFQRTVPRTGGLPPS</sequence>
<evidence type="ECO:0000313" key="2">
    <source>
        <dbReference type="EMBL" id="AEI42501.1"/>
    </source>
</evidence>
<accession>F8F953</accession>
<organism evidence="2 3">
    <name type="scientific">Paenibacillus mucilaginosus (strain KNP414)</name>
    <dbReference type="NCBI Taxonomy" id="1036673"/>
    <lineage>
        <taxon>Bacteria</taxon>
        <taxon>Bacillati</taxon>
        <taxon>Bacillota</taxon>
        <taxon>Bacilli</taxon>
        <taxon>Bacillales</taxon>
        <taxon>Paenibacillaceae</taxon>
        <taxon>Paenibacillus</taxon>
    </lineage>
</organism>
<dbReference type="AlphaFoldDB" id="F8F953"/>
<protein>
    <submittedName>
        <fullName evidence="2">Uncharacterized protein</fullName>
    </submittedName>
</protein>
<evidence type="ECO:0000313" key="3">
    <source>
        <dbReference type="Proteomes" id="UP000006620"/>
    </source>
</evidence>
<dbReference type="HOGENOM" id="CLU_1480643_0_0_9"/>
<gene>
    <name evidence="2" type="ordered locus">KNP414_03963</name>
</gene>
<dbReference type="Proteomes" id="UP000006620">
    <property type="component" value="Chromosome"/>
</dbReference>
<name>F8F953_PAEMK</name>
<evidence type="ECO:0000256" key="1">
    <source>
        <dbReference type="SAM" id="MobiDB-lite"/>
    </source>
</evidence>
<feature type="compositionally biased region" description="Polar residues" evidence="1">
    <location>
        <begin position="161"/>
        <end position="173"/>
    </location>
</feature>
<dbReference type="KEGG" id="pms:KNP414_03963"/>
<feature type="region of interest" description="Disordered" evidence="1">
    <location>
        <begin position="88"/>
        <end position="182"/>
    </location>
</feature>
<reference evidence="3" key="1">
    <citation type="submission" date="2011-06" db="EMBL/GenBank/DDBJ databases">
        <title>Complete genome sequence of Paenibacillus mucilaginosus KNP414.</title>
        <authorList>
            <person name="Wang J."/>
            <person name="Hu S."/>
            <person name="Hu X."/>
            <person name="Zhang B."/>
            <person name="Dong D."/>
            <person name="Zhang S."/>
            <person name="Zhao K."/>
            <person name="Wu D."/>
        </authorList>
    </citation>
    <scope>NUCLEOTIDE SEQUENCE [LARGE SCALE GENOMIC DNA]</scope>
    <source>
        <strain evidence="3">KNP414</strain>
    </source>
</reference>
<dbReference type="PATRIC" id="fig|1036673.3.peg.3643"/>
<proteinExistence type="predicted"/>
<reference evidence="2 3" key="2">
    <citation type="journal article" date="2013" name="Genome Announc.">
        <title>Genome Sequence of Growth-Improving Paenibacillus mucilaginosus Strain KNP414.</title>
        <authorList>
            <person name="Lu J.J."/>
            <person name="Wang J.F."/>
            <person name="Hu X.F."/>
        </authorList>
    </citation>
    <scope>NUCLEOTIDE SEQUENCE [LARGE SCALE GENOMIC DNA]</scope>
    <source>
        <strain evidence="2 3">KNP414</strain>
    </source>
</reference>
<dbReference type="EMBL" id="CP002869">
    <property type="protein sequence ID" value="AEI42501.1"/>
    <property type="molecule type" value="Genomic_DNA"/>
</dbReference>